<dbReference type="AlphaFoldDB" id="A0A9W8V8T1"/>
<feature type="transmembrane region" description="Helical" evidence="7">
    <location>
        <begin position="198"/>
        <end position="218"/>
    </location>
</feature>
<comment type="subcellular location">
    <subcellularLocation>
        <location evidence="1">Membrane</location>
        <topology evidence="1">Multi-pass membrane protein</topology>
    </subcellularLocation>
</comment>
<keyword evidence="6 7" id="KW-0472">Membrane</keyword>
<proteinExistence type="inferred from homology"/>
<keyword evidence="5 7" id="KW-1133">Transmembrane helix</keyword>
<name>A0A9W8V8T1_9HYPO</name>
<sequence length="376" mass="40485">MLAASIATILMETKNFGILLRYALRRADMNIAKLTGKNLFSTTNSADWDVNEPALGETEIRDPVPAEYQVRWWEWSSVTLLAFIFAIVSLKYVFGVEPALVLLNVLLGFMWSFVVIQVYGASGTNPTGTVAKGSQFVTGGVLRNRVEKSGFEHAARSTLVGTVLSSSAANQAGELCQDFRTGFLLGTPARAQWHAQMLGTLVAVFLSPALFMLFAKAFPCITDASVTQCQFALPSVTAWRVVTEAILAPEFPISQSSWIFSIFLSVVGMATVALKRYMMQKPELKKYQNYIPNMSLVGLAMTIPGSAQTLTVAIGSVAAAVWVKYWPKSHARFMYSVASGGIAGEGIGFVLLSILQIAGVGGDKYGTMIGCPGGAC</sequence>
<dbReference type="Pfam" id="PF03169">
    <property type="entry name" value="OPT"/>
    <property type="match status" value="1"/>
</dbReference>
<evidence type="ECO:0000256" key="6">
    <source>
        <dbReference type="ARBA" id="ARBA00023136"/>
    </source>
</evidence>
<comment type="similarity">
    <text evidence="2">Belongs to the oligopeptide OPT transporter family.</text>
</comment>
<feature type="transmembrane region" description="Helical" evidence="7">
    <location>
        <begin position="333"/>
        <end position="355"/>
    </location>
</feature>
<reference evidence="8" key="1">
    <citation type="submission" date="2022-09" db="EMBL/GenBank/DDBJ databases">
        <title>Fusarium specimens isolated from Avocado Roots.</title>
        <authorList>
            <person name="Stajich J."/>
            <person name="Roper C."/>
            <person name="Heimlech-Rivalta G."/>
        </authorList>
    </citation>
    <scope>NUCLEOTIDE SEQUENCE</scope>
    <source>
        <strain evidence="8">CF00136</strain>
    </source>
</reference>
<dbReference type="PANTHER" id="PTHR31645">
    <property type="entry name" value="OLIGOPEPTIDE TRANSPORTER YGL114W-RELATED"/>
    <property type="match status" value="1"/>
</dbReference>
<dbReference type="PANTHER" id="PTHR31645:SF3">
    <property type="entry name" value="OLIGOPEPTIDE TRANSPORTER"/>
    <property type="match status" value="1"/>
</dbReference>
<evidence type="ECO:0000313" key="8">
    <source>
        <dbReference type="EMBL" id="KAJ4247103.1"/>
    </source>
</evidence>
<organism evidence="8 9">
    <name type="scientific">Fusarium torreyae</name>
    <dbReference type="NCBI Taxonomy" id="1237075"/>
    <lineage>
        <taxon>Eukaryota</taxon>
        <taxon>Fungi</taxon>
        <taxon>Dikarya</taxon>
        <taxon>Ascomycota</taxon>
        <taxon>Pezizomycotina</taxon>
        <taxon>Sordariomycetes</taxon>
        <taxon>Hypocreomycetidae</taxon>
        <taxon>Hypocreales</taxon>
        <taxon>Nectriaceae</taxon>
        <taxon>Fusarium</taxon>
    </lineage>
</organism>
<evidence type="ECO:0000256" key="3">
    <source>
        <dbReference type="ARBA" id="ARBA00022448"/>
    </source>
</evidence>
<dbReference type="InterPro" id="IPR004813">
    <property type="entry name" value="OPT"/>
</dbReference>
<evidence type="ECO:0000256" key="2">
    <source>
        <dbReference type="ARBA" id="ARBA00008807"/>
    </source>
</evidence>
<dbReference type="EMBL" id="JAOQAZ010000040">
    <property type="protein sequence ID" value="KAJ4247103.1"/>
    <property type="molecule type" value="Genomic_DNA"/>
</dbReference>
<gene>
    <name evidence="8" type="ORF">NW762_013241</name>
</gene>
<evidence type="ECO:0000256" key="1">
    <source>
        <dbReference type="ARBA" id="ARBA00004141"/>
    </source>
</evidence>
<dbReference type="OrthoDB" id="77405at2759"/>
<dbReference type="InterPro" id="IPR045035">
    <property type="entry name" value="YSL-like"/>
</dbReference>
<evidence type="ECO:0000256" key="7">
    <source>
        <dbReference type="SAM" id="Phobius"/>
    </source>
</evidence>
<evidence type="ECO:0000256" key="5">
    <source>
        <dbReference type="ARBA" id="ARBA00022989"/>
    </source>
</evidence>
<feature type="transmembrane region" description="Helical" evidence="7">
    <location>
        <begin position="295"/>
        <end position="321"/>
    </location>
</feature>
<comment type="caution">
    <text evidence="8">The sequence shown here is derived from an EMBL/GenBank/DDBJ whole genome shotgun (WGS) entry which is preliminary data.</text>
</comment>
<evidence type="ECO:0000313" key="9">
    <source>
        <dbReference type="Proteomes" id="UP001152049"/>
    </source>
</evidence>
<keyword evidence="4 7" id="KW-0812">Transmembrane</keyword>
<dbReference type="GO" id="GO:0035673">
    <property type="term" value="F:oligopeptide transmembrane transporter activity"/>
    <property type="evidence" value="ECO:0007669"/>
    <property type="project" value="InterPro"/>
</dbReference>
<dbReference type="Proteomes" id="UP001152049">
    <property type="component" value="Unassembled WGS sequence"/>
</dbReference>
<dbReference type="SUPFAM" id="SSF82866">
    <property type="entry name" value="Multidrug efflux transporter AcrB transmembrane domain"/>
    <property type="match status" value="1"/>
</dbReference>
<keyword evidence="3" id="KW-0813">Transport</keyword>
<evidence type="ECO:0008006" key="10">
    <source>
        <dbReference type="Google" id="ProtNLM"/>
    </source>
</evidence>
<feature type="transmembrane region" description="Helical" evidence="7">
    <location>
        <begin position="100"/>
        <end position="119"/>
    </location>
</feature>
<feature type="transmembrane region" description="Helical" evidence="7">
    <location>
        <begin position="75"/>
        <end position="94"/>
    </location>
</feature>
<keyword evidence="9" id="KW-1185">Reference proteome</keyword>
<protein>
    <recommendedName>
        <fullName evidence="10">Oligopeptide transporter</fullName>
    </recommendedName>
</protein>
<evidence type="ECO:0000256" key="4">
    <source>
        <dbReference type="ARBA" id="ARBA00022692"/>
    </source>
</evidence>
<accession>A0A9W8V8T1</accession>
<dbReference type="GO" id="GO:0000329">
    <property type="term" value="C:fungal-type vacuole membrane"/>
    <property type="evidence" value="ECO:0007669"/>
    <property type="project" value="TreeGrafter"/>
</dbReference>
<feature type="transmembrane region" description="Helical" evidence="7">
    <location>
        <begin position="257"/>
        <end position="274"/>
    </location>
</feature>